<accession>A0ABS4BXR9</accession>
<dbReference type="InterPro" id="IPR026341">
    <property type="entry name" value="T9SS_type_B"/>
</dbReference>
<evidence type="ECO:0000259" key="2">
    <source>
        <dbReference type="PROSITE" id="PS50093"/>
    </source>
</evidence>
<dbReference type="InterPro" id="IPR013783">
    <property type="entry name" value="Ig-like_fold"/>
</dbReference>
<evidence type="ECO:0000313" key="4">
    <source>
        <dbReference type="Proteomes" id="UP000670776"/>
    </source>
</evidence>
<reference evidence="3 4" key="1">
    <citation type="submission" date="2021-04" db="EMBL/GenBank/DDBJ databases">
        <title>Mariniflexile gromovii gen. nov., sp. nov., a gliding bacterium isolated from the sea urchin Strongylocentrotus intermedius.</title>
        <authorList>
            <person name="Ko S."/>
            <person name="Le V."/>
            <person name="Ahn C.-Y."/>
            <person name="Oh H.-M."/>
        </authorList>
    </citation>
    <scope>NUCLEOTIDE SEQUENCE [LARGE SCALE GENOMIC DNA]</scope>
    <source>
        <strain evidence="3 4">KCTC 12570</strain>
    </source>
</reference>
<sequence length="954" mass="106240">MYKRGVFCFLFLTFFFLVTKTYGGTTPFITTWKTDNPGESANNQIIIPTFATETYNYTVDWGDGNITTHTGRATHTYATPGTYTVSITGTFPRIYFFDLGDKDKLLTIEQWGNNAWASMENAFAGCRNLQGNFTDTPNLSNVKSMQRMFFGAIKFNSYIDNWDVSNITNMSGLFSYATNFNQDIGGWDVSNVTDMSEMFYFEYPTKSFFNQDIGRWDVSNVTNMSWMFSNATSFNQYIGDWDVSKVTNMSGMFFGAISFNQDIGGWDVSKVTNMYAMFSSGMFVPPTPANIYPMTFNQDISGWDTSNVVYMQEMFAGGKSFNQDIGSWDVSKVVDMFGMFADADSFNQDIGIWDVANVTNMTMMFFGAEAFNQDIGFWDVGNVNNLNAMFSGATSFNQDISQWNVSNIISMHSMFTNATSFNQDIGRWNMGNVTLMLNMFSGATSFNQNIGNWNVGNVIDMTDMFANATSFNQDIGNWNVTNVVTMESMFANAISFDQNLGRWNVINVTNMANMFAGVTLSIANYDALLIGWDKIDLQHNVNFHGGNSKYCAGTAARENMMSSGNWTRDFSRPTDNWTITDGGSAAFYINTLSWQFATGSYTLPPITGYGLSGSEQYYTQPNGKGKAYKAGDIILFEDFSAYPVTLYIFDKEIAGCAEEQAFKLSIAPQLACTTLLLPLPNATNVPVGTNISWDFAPNAKGYKLSVGTVPGGTDILNAFDVGNKTIYNLPDDLPEHTTIYVRIIPYNTQNELDDCTEASFTTESFIVLPSCTMLSAPLSGATNVPVNTSLTWNPAADTTGYTLSVGTTSGGSDILNTLDVGNTTGYSFPTHLPENTVVYVRIIPYNLDGDATDCSEEYFTTEMFVNGNEKNAFPKFFTPNNDGRNDIWTVPNPLDNILSVHIFDRYGKLIKTINEISEGWDGNFNGKSMPVNDYWYFITYNDGRTLKGHFSLVR</sequence>
<dbReference type="Pfam" id="PF13585">
    <property type="entry name" value="CHU_C"/>
    <property type="match status" value="1"/>
</dbReference>
<keyword evidence="4" id="KW-1185">Reference proteome</keyword>
<dbReference type="InterPro" id="IPR035986">
    <property type="entry name" value="PKD_dom_sf"/>
</dbReference>
<dbReference type="EMBL" id="JAGJCB010000013">
    <property type="protein sequence ID" value="MBP0904811.1"/>
    <property type="molecule type" value="Genomic_DNA"/>
</dbReference>
<dbReference type="NCBIfam" id="TIGR04131">
    <property type="entry name" value="Bac_Flav_CTERM"/>
    <property type="match status" value="1"/>
</dbReference>
<dbReference type="SUPFAM" id="SSF49299">
    <property type="entry name" value="PKD domain"/>
    <property type="match status" value="1"/>
</dbReference>
<feature type="signal peptide" evidence="1">
    <location>
        <begin position="1"/>
        <end position="23"/>
    </location>
</feature>
<proteinExistence type="predicted"/>
<feature type="chain" id="PRO_5046503235" evidence="1">
    <location>
        <begin position="24"/>
        <end position="954"/>
    </location>
</feature>
<name>A0ABS4BXR9_9FLAO</name>
<evidence type="ECO:0000256" key="1">
    <source>
        <dbReference type="SAM" id="SignalP"/>
    </source>
</evidence>
<feature type="domain" description="PKD" evidence="2">
    <location>
        <begin position="57"/>
        <end position="90"/>
    </location>
</feature>
<evidence type="ECO:0000313" key="3">
    <source>
        <dbReference type="EMBL" id="MBP0904811.1"/>
    </source>
</evidence>
<dbReference type="Pfam" id="PF03382">
    <property type="entry name" value="DUF285"/>
    <property type="match status" value="4"/>
</dbReference>
<dbReference type="Gene3D" id="2.60.40.10">
    <property type="entry name" value="Immunoglobulins"/>
    <property type="match status" value="3"/>
</dbReference>
<dbReference type="Proteomes" id="UP000670776">
    <property type="component" value="Unassembled WGS sequence"/>
</dbReference>
<dbReference type="InterPro" id="IPR011889">
    <property type="entry name" value="Liste_lipo_26"/>
</dbReference>
<dbReference type="PROSITE" id="PS50093">
    <property type="entry name" value="PKD"/>
    <property type="match status" value="1"/>
</dbReference>
<gene>
    <name evidence="3" type="ORF">J8H85_13295</name>
</gene>
<organism evidence="3 4">
    <name type="scientific">Mariniflexile gromovii</name>
    <dbReference type="NCBI Taxonomy" id="362523"/>
    <lineage>
        <taxon>Bacteria</taxon>
        <taxon>Pseudomonadati</taxon>
        <taxon>Bacteroidota</taxon>
        <taxon>Flavobacteriia</taxon>
        <taxon>Flavobacteriales</taxon>
        <taxon>Flavobacteriaceae</taxon>
        <taxon>Mariniflexile</taxon>
    </lineage>
</organism>
<dbReference type="NCBIfam" id="TIGR02167">
    <property type="entry name" value="Liste_lipo_26"/>
    <property type="match status" value="7"/>
</dbReference>
<dbReference type="InterPro" id="IPR005046">
    <property type="entry name" value="DUF285"/>
</dbReference>
<dbReference type="RefSeq" id="WP_209655697.1">
    <property type="nucleotide sequence ID" value="NZ_JAGJCB010000013.1"/>
</dbReference>
<keyword evidence="1" id="KW-0732">Signal</keyword>
<dbReference type="CDD" id="cd00146">
    <property type="entry name" value="PKD"/>
    <property type="match status" value="1"/>
</dbReference>
<comment type="caution">
    <text evidence="3">The sequence shown here is derived from an EMBL/GenBank/DDBJ whole genome shotgun (WGS) entry which is preliminary data.</text>
</comment>
<dbReference type="InterPro" id="IPR000601">
    <property type="entry name" value="PKD_dom"/>
</dbReference>
<protein>
    <submittedName>
        <fullName evidence="3">BspA family leucine-rich repeat surface protein</fullName>
    </submittedName>
</protein>